<dbReference type="AlphaFoldDB" id="A0A9D3MN63"/>
<sequence>MQMNPLPARQRHTLIDKGFTDTSLRVAGEPPGCACAAASRIPQAWRAPLVWLQHCHSSDGLLASESGPWERARNRRCPPSHKVPGPHSPASCWGLMSFMVWKTRKESSVPTT</sequence>
<dbReference type="EMBL" id="JAFIRN010000003">
    <property type="protein sequence ID" value="KAG5852004.1"/>
    <property type="molecule type" value="Genomic_DNA"/>
</dbReference>
<evidence type="ECO:0000313" key="2">
    <source>
        <dbReference type="EMBL" id="KAG5852004.1"/>
    </source>
</evidence>
<evidence type="ECO:0000256" key="1">
    <source>
        <dbReference type="SAM" id="MobiDB-lite"/>
    </source>
</evidence>
<name>A0A9D3MN63_ANGAN</name>
<keyword evidence="3" id="KW-1185">Reference proteome</keyword>
<protein>
    <submittedName>
        <fullName evidence="2">Uncharacterized protein</fullName>
    </submittedName>
</protein>
<accession>A0A9D3MN63</accession>
<dbReference type="Proteomes" id="UP001044222">
    <property type="component" value="Unassembled WGS sequence"/>
</dbReference>
<proteinExistence type="predicted"/>
<feature type="region of interest" description="Disordered" evidence="1">
    <location>
        <begin position="63"/>
        <end position="86"/>
    </location>
</feature>
<organism evidence="2 3">
    <name type="scientific">Anguilla anguilla</name>
    <name type="common">European freshwater eel</name>
    <name type="synonym">Muraena anguilla</name>
    <dbReference type="NCBI Taxonomy" id="7936"/>
    <lineage>
        <taxon>Eukaryota</taxon>
        <taxon>Metazoa</taxon>
        <taxon>Chordata</taxon>
        <taxon>Craniata</taxon>
        <taxon>Vertebrata</taxon>
        <taxon>Euteleostomi</taxon>
        <taxon>Actinopterygii</taxon>
        <taxon>Neopterygii</taxon>
        <taxon>Teleostei</taxon>
        <taxon>Anguilliformes</taxon>
        <taxon>Anguillidae</taxon>
        <taxon>Anguilla</taxon>
    </lineage>
</organism>
<evidence type="ECO:0000313" key="3">
    <source>
        <dbReference type="Proteomes" id="UP001044222"/>
    </source>
</evidence>
<gene>
    <name evidence="2" type="ORF">ANANG_G00057840</name>
</gene>
<reference evidence="2" key="1">
    <citation type="submission" date="2021-01" db="EMBL/GenBank/DDBJ databases">
        <title>A chromosome-scale assembly of European eel, Anguilla anguilla.</title>
        <authorList>
            <person name="Henkel C."/>
            <person name="Jong-Raadsen S.A."/>
            <person name="Dufour S."/>
            <person name="Weltzien F.-A."/>
            <person name="Palstra A.P."/>
            <person name="Pelster B."/>
            <person name="Spaink H.P."/>
            <person name="Van Den Thillart G.E."/>
            <person name="Jansen H."/>
            <person name="Zahm M."/>
            <person name="Klopp C."/>
            <person name="Cedric C."/>
            <person name="Louis A."/>
            <person name="Berthelot C."/>
            <person name="Parey E."/>
            <person name="Roest Crollius H."/>
            <person name="Montfort J."/>
            <person name="Robinson-Rechavi M."/>
            <person name="Bucao C."/>
            <person name="Bouchez O."/>
            <person name="Gislard M."/>
            <person name="Lluch J."/>
            <person name="Milhes M."/>
            <person name="Lampietro C."/>
            <person name="Lopez Roques C."/>
            <person name="Donnadieu C."/>
            <person name="Braasch I."/>
            <person name="Desvignes T."/>
            <person name="Postlethwait J."/>
            <person name="Bobe J."/>
            <person name="Guiguen Y."/>
            <person name="Dirks R."/>
        </authorList>
    </citation>
    <scope>NUCLEOTIDE SEQUENCE</scope>
    <source>
        <strain evidence="2">Tag_6206</strain>
        <tissue evidence="2">Liver</tissue>
    </source>
</reference>
<comment type="caution">
    <text evidence="2">The sequence shown here is derived from an EMBL/GenBank/DDBJ whole genome shotgun (WGS) entry which is preliminary data.</text>
</comment>